<evidence type="ECO:0000256" key="1">
    <source>
        <dbReference type="ARBA" id="ARBA00006484"/>
    </source>
</evidence>
<evidence type="ECO:0000259" key="4">
    <source>
        <dbReference type="SMART" id="SM00822"/>
    </source>
</evidence>
<dbReference type="SMART" id="SM00822">
    <property type="entry name" value="PKS_KR"/>
    <property type="match status" value="1"/>
</dbReference>
<dbReference type="PRINTS" id="PR00081">
    <property type="entry name" value="GDHRDH"/>
</dbReference>
<dbReference type="PANTHER" id="PTHR45024:SF3">
    <property type="entry name" value="BLL2957 PROTEIN"/>
    <property type="match status" value="1"/>
</dbReference>
<keyword evidence="6" id="KW-1185">Reference proteome</keyword>
<accession>A0A927CYW7</accession>
<dbReference type="SUPFAM" id="SSF51735">
    <property type="entry name" value="NAD(P)-binding Rossmann-fold domains"/>
    <property type="match status" value="1"/>
</dbReference>
<protein>
    <submittedName>
        <fullName evidence="5">SDR family oxidoreductase</fullName>
    </submittedName>
</protein>
<dbReference type="InterPro" id="IPR002347">
    <property type="entry name" value="SDR_fam"/>
</dbReference>
<dbReference type="PROSITE" id="PS00061">
    <property type="entry name" value="ADH_SHORT"/>
    <property type="match status" value="1"/>
</dbReference>
<dbReference type="RefSeq" id="WP_190998752.1">
    <property type="nucleotide sequence ID" value="NZ_JACXSI010000030.1"/>
</dbReference>
<comment type="similarity">
    <text evidence="1 3">Belongs to the short-chain dehydrogenases/reductases (SDR) family.</text>
</comment>
<evidence type="ECO:0000313" key="6">
    <source>
        <dbReference type="Proteomes" id="UP000602076"/>
    </source>
</evidence>
<dbReference type="InterPro" id="IPR036291">
    <property type="entry name" value="NAD(P)-bd_dom_sf"/>
</dbReference>
<dbReference type="Gene3D" id="3.40.50.720">
    <property type="entry name" value="NAD(P)-binding Rossmann-like Domain"/>
    <property type="match status" value="1"/>
</dbReference>
<dbReference type="FunFam" id="3.40.50.720:FF:000084">
    <property type="entry name" value="Short-chain dehydrogenase reductase"/>
    <property type="match status" value="1"/>
</dbReference>
<dbReference type="InterPro" id="IPR051687">
    <property type="entry name" value="Peroxisomal_Beta-Oxidation"/>
</dbReference>
<evidence type="ECO:0000256" key="2">
    <source>
        <dbReference type="ARBA" id="ARBA00023002"/>
    </source>
</evidence>
<dbReference type="AlphaFoldDB" id="A0A927CYW7"/>
<dbReference type="InterPro" id="IPR057326">
    <property type="entry name" value="KR_dom"/>
</dbReference>
<feature type="domain" description="Ketoreductase" evidence="4">
    <location>
        <begin position="7"/>
        <end position="203"/>
    </location>
</feature>
<evidence type="ECO:0000256" key="3">
    <source>
        <dbReference type="RuleBase" id="RU000363"/>
    </source>
</evidence>
<gene>
    <name evidence="5" type="ORF">IEO70_12725</name>
</gene>
<dbReference type="EMBL" id="JACXSI010000030">
    <property type="protein sequence ID" value="MBD3109212.1"/>
    <property type="molecule type" value="Genomic_DNA"/>
</dbReference>
<dbReference type="PRINTS" id="PR00080">
    <property type="entry name" value="SDRFAMILY"/>
</dbReference>
<name>A0A927CYW7_9BACI</name>
<sequence length="303" mass="32199">MSNLNNKVAIVTGAGRGIGREIALLLAKEGAKVVVNDLGGGADGSGNDSKVADEVVYEIKEAGGEAVANYDSVAEYESANNIVQTALNAFGRIDIVVNNAGILRDRMLFKMSEEEWDAVIAVHLKGSFNMTRAAAPYFKAQKSGRFIHFTSTSGLIGNIGQANYAAAKLGIAGLSKIAALDMARYNVTSNAVAPFAWSRLIGSIPTETDKEKARVAKLKQLSPAHIAPLVAFLSSDEASDVTGQIFGVRGKEIIVFSQPRPVRSVYNAEGWSIDSLSDIKGSLQSSFTPLEVSADVFPYEPLL</sequence>
<keyword evidence="2" id="KW-0560">Oxidoreductase</keyword>
<dbReference type="PANTHER" id="PTHR45024">
    <property type="entry name" value="DEHYDROGENASES, SHORT CHAIN"/>
    <property type="match status" value="1"/>
</dbReference>
<dbReference type="InterPro" id="IPR020904">
    <property type="entry name" value="Sc_DH/Rdtase_CS"/>
</dbReference>
<dbReference type="GO" id="GO:0016491">
    <property type="term" value="F:oxidoreductase activity"/>
    <property type="evidence" value="ECO:0007669"/>
    <property type="project" value="UniProtKB-KW"/>
</dbReference>
<dbReference type="Pfam" id="PF00106">
    <property type="entry name" value="adh_short"/>
    <property type="match status" value="1"/>
</dbReference>
<dbReference type="Proteomes" id="UP000602076">
    <property type="component" value="Unassembled WGS sequence"/>
</dbReference>
<organism evidence="5 6">
    <name type="scientific">Peribacillus faecalis</name>
    <dbReference type="NCBI Taxonomy" id="2772559"/>
    <lineage>
        <taxon>Bacteria</taxon>
        <taxon>Bacillati</taxon>
        <taxon>Bacillota</taxon>
        <taxon>Bacilli</taxon>
        <taxon>Bacillales</taxon>
        <taxon>Bacillaceae</taxon>
        <taxon>Peribacillus</taxon>
    </lineage>
</organism>
<comment type="caution">
    <text evidence="5">The sequence shown here is derived from an EMBL/GenBank/DDBJ whole genome shotgun (WGS) entry which is preliminary data.</text>
</comment>
<dbReference type="GO" id="GO:0008206">
    <property type="term" value="P:bile acid metabolic process"/>
    <property type="evidence" value="ECO:0007669"/>
    <property type="project" value="UniProtKB-ARBA"/>
</dbReference>
<proteinExistence type="inferred from homology"/>
<reference evidence="5" key="1">
    <citation type="submission" date="2020-09" db="EMBL/GenBank/DDBJ databases">
        <title>Bacillus faecalis sp. nov., a moderately halophilic bacterium isolated from cow faeces.</title>
        <authorList>
            <person name="Jiang L."/>
            <person name="Lee J."/>
        </authorList>
    </citation>
    <scope>NUCLEOTIDE SEQUENCE</scope>
    <source>
        <strain evidence="5">AGMB 02131</strain>
    </source>
</reference>
<evidence type="ECO:0000313" key="5">
    <source>
        <dbReference type="EMBL" id="MBD3109212.1"/>
    </source>
</evidence>